<name>T0Z012_9ZZZZ</name>
<dbReference type="EMBL" id="AUZZ01007736">
    <property type="protein sequence ID" value="EQD41296.1"/>
    <property type="molecule type" value="Genomic_DNA"/>
</dbReference>
<reference evidence="2" key="1">
    <citation type="submission" date="2013-08" db="EMBL/GenBank/DDBJ databases">
        <authorList>
            <person name="Mendez C."/>
            <person name="Richter M."/>
            <person name="Ferrer M."/>
            <person name="Sanchez J."/>
        </authorList>
    </citation>
    <scope>NUCLEOTIDE SEQUENCE</scope>
</reference>
<organism evidence="2">
    <name type="scientific">mine drainage metagenome</name>
    <dbReference type="NCBI Taxonomy" id="410659"/>
    <lineage>
        <taxon>unclassified sequences</taxon>
        <taxon>metagenomes</taxon>
        <taxon>ecological metagenomes</taxon>
    </lineage>
</organism>
<dbReference type="GO" id="GO:0031419">
    <property type="term" value="F:cobalamin binding"/>
    <property type="evidence" value="ECO:0007669"/>
    <property type="project" value="InterPro"/>
</dbReference>
<dbReference type="Pfam" id="PF01642">
    <property type="entry name" value="MM_CoA_mutase"/>
    <property type="match status" value="2"/>
</dbReference>
<feature type="non-terminal residue" evidence="2">
    <location>
        <position position="1"/>
    </location>
</feature>
<proteinExistence type="predicted"/>
<feature type="domain" description="Methylmalonyl-CoA mutase alpha/beta chain catalytic" evidence="1">
    <location>
        <begin position="2"/>
        <end position="97"/>
    </location>
</feature>
<dbReference type="SUPFAM" id="SSF51703">
    <property type="entry name" value="Cobalamin (vitamin B12)-dependent enzymes"/>
    <property type="match status" value="1"/>
</dbReference>
<sequence length="243" mass="26893">RTNRRFHYLARDDGAVRLSTAFDSTTLYGEDPDLRPDIYGRTGNSGVSVATLDDMKKLYSGFDLARPSTSVSMTINGPAPMILAMYLNTAIDQGVERYLRAEGRWRDAERRIEMLRREAAEGASEPLAYHGERPQGHDGSGLALLGVTGDQLLEPQVYERIKAETLSAVRGTVQADILKEDQAQNTCVFSTEFALRMMGDVQEYFIAHQVRNFYSVSISGYHIAEAGANPITQLAFTLANGFT</sequence>
<dbReference type="GO" id="GO:0004494">
    <property type="term" value="F:methylmalonyl-CoA mutase activity"/>
    <property type="evidence" value="ECO:0007669"/>
    <property type="project" value="UniProtKB-EC"/>
</dbReference>
<comment type="caution">
    <text evidence="2">The sequence shown here is derived from an EMBL/GenBank/DDBJ whole genome shotgun (WGS) entry which is preliminary data.</text>
</comment>
<dbReference type="InterPro" id="IPR016176">
    <property type="entry name" value="Cbl-dep_enz_cat"/>
</dbReference>
<dbReference type="PANTHER" id="PTHR48101">
    <property type="entry name" value="METHYLMALONYL-COA MUTASE, MITOCHONDRIAL-RELATED"/>
    <property type="match status" value="1"/>
</dbReference>
<feature type="domain" description="Methylmalonyl-CoA mutase alpha/beta chain catalytic" evidence="1">
    <location>
        <begin position="165"/>
        <end position="242"/>
    </location>
</feature>
<dbReference type="Gene3D" id="3.20.20.240">
    <property type="entry name" value="Methylmalonyl-CoA mutase"/>
    <property type="match status" value="1"/>
</dbReference>
<dbReference type="InterPro" id="IPR006099">
    <property type="entry name" value="MeMalonylCoA_mutase_a/b_cat"/>
</dbReference>
<dbReference type="EC" id="5.4.99.2" evidence="2"/>
<dbReference type="AlphaFoldDB" id="T0Z012"/>
<keyword evidence="2" id="KW-0413">Isomerase</keyword>
<evidence type="ECO:0000259" key="1">
    <source>
        <dbReference type="Pfam" id="PF01642"/>
    </source>
</evidence>
<evidence type="ECO:0000313" key="2">
    <source>
        <dbReference type="EMBL" id="EQD41296.1"/>
    </source>
</evidence>
<protein>
    <submittedName>
        <fullName evidence="2">Methylmalonyl-CoA mutase, alpha and beta chain, catalytic domain protein</fullName>
        <ecNumber evidence="2">5.4.99.2</ecNumber>
    </submittedName>
</protein>
<accession>T0Z012</accession>
<gene>
    <name evidence="2" type="ORF">B2A_10745</name>
</gene>
<feature type="non-terminal residue" evidence="2">
    <location>
        <position position="243"/>
    </location>
</feature>
<reference evidence="2" key="2">
    <citation type="journal article" date="2014" name="ISME J.">
        <title>Microbial stratification in low pH oxic and suboxic macroscopic growths along an acid mine drainage.</title>
        <authorList>
            <person name="Mendez-Garcia C."/>
            <person name="Mesa V."/>
            <person name="Sprenger R.R."/>
            <person name="Richter M."/>
            <person name="Diez M.S."/>
            <person name="Solano J."/>
            <person name="Bargiela R."/>
            <person name="Golyshina O.V."/>
            <person name="Manteca A."/>
            <person name="Ramos J.L."/>
            <person name="Gallego J.R."/>
            <person name="Llorente I."/>
            <person name="Martins Dos Santos V.A."/>
            <person name="Jensen O.N."/>
            <person name="Pelaez A.I."/>
            <person name="Sanchez J."/>
            <person name="Ferrer M."/>
        </authorList>
    </citation>
    <scope>NUCLEOTIDE SEQUENCE</scope>
</reference>
<dbReference type="PANTHER" id="PTHR48101:SF1">
    <property type="entry name" value="METHYLMALONYL-COA MUTASE, LARGE SUBUNIT"/>
    <property type="match status" value="1"/>
</dbReference>